<dbReference type="GO" id="GO:0005886">
    <property type="term" value="C:plasma membrane"/>
    <property type="evidence" value="ECO:0007669"/>
    <property type="project" value="TreeGrafter"/>
</dbReference>
<accession>A0AA40B528</accession>
<keyword evidence="9" id="KW-1185">Reference proteome</keyword>
<feature type="compositionally biased region" description="Polar residues" evidence="5">
    <location>
        <begin position="277"/>
        <end position="296"/>
    </location>
</feature>
<evidence type="ECO:0000256" key="5">
    <source>
        <dbReference type="SAM" id="MobiDB-lite"/>
    </source>
</evidence>
<dbReference type="PANTHER" id="PTHR23502">
    <property type="entry name" value="MAJOR FACILITATOR SUPERFAMILY"/>
    <property type="match status" value="1"/>
</dbReference>
<evidence type="ECO:0000256" key="2">
    <source>
        <dbReference type="ARBA" id="ARBA00022692"/>
    </source>
</evidence>
<keyword evidence="4 6" id="KW-0472">Membrane</keyword>
<dbReference type="AlphaFoldDB" id="A0AA40B528"/>
<gene>
    <name evidence="8" type="ORF">B0T26DRAFT_639286</name>
</gene>
<dbReference type="PROSITE" id="PS50850">
    <property type="entry name" value="MFS"/>
    <property type="match status" value="1"/>
</dbReference>
<dbReference type="InterPro" id="IPR036259">
    <property type="entry name" value="MFS_trans_sf"/>
</dbReference>
<feature type="transmembrane region" description="Helical" evidence="6">
    <location>
        <begin position="166"/>
        <end position="187"/>
    </location>
</feature>
<feature type="transmembrane region" description="Helical" evidence="6">
    <location>
        <begin position="135"/>
        <end position="159"/>
    </location>
</feature>
<feature type="transmembrane region" description="Helical" evidence="6">
    <location>
        <begin position="40"/>
        <end position="62"/>
    </location>
</feature>
<evidence type="ECO:0000313" key="9">
    <source>
        <dbReference type="Proteomes" id="UP001172101"/>
    </source>
</evidence>
<feature type="transmembrane region" description="Helical" evidence="6">
    <location>
        <begin position="422"/>
        <end position="446"/>
    </location>
</feature>
<dbReference type="Gene3D" id="1.20.1250.20">
    <property type="entry name" value="MFS general substrate transporter like domains"/>
    <property type="match status" value="1"/>
</dbReference>
<feature type="region of interest" description="Disordered" evidence="5">
    <location>
        <begin position="248"/>
        <end position="296"/>
    </location>
</feature>
<feature type="transmembrane region" description="Helical" evidence="6">
    <location>
        <begin position="532"/>
        <end position="550"/>
    </location>
</feature>
<evidence type="ECO:0000256" key="6">
    <source>
        <dbReference type="SAM" id="Phobius"/>
    </source>
</evidence>
<dbReference type="GeneID" id="85320393"/>
<comment type="caution">
    <text evidence="8">The sequence shown here is derived from an EMBL/GenBank/DDBJ whole genome shotgun (WGS) entry which is preliminary data.</text>
</comment>
<dbReference type="InterPro" id="IPR011701">
    <property type="entry name" value="MFS"/>
</dbReference>
<dbReference type="InterPro" id="IPR020846">
    <property type="entry name" value="MFS_dom"/>
</dbReference>
<dbReference type="EMBL" id="JAUIRO010000002">
    <property type="protein sequence ID" value="KAK0727697.1"/>
    <property type="molecule type" value="Genomic_DNA"/>
</dbReference>
<feature type="transmembrane region" description="Helical" evidence="6">
    <location>
        <begin position="193"/>
        <end position="215"/>
    </location>
</feature>
<feature type="transmembrane region" description="Helical" evidence="6">
    <location>
        <begin position="499"/>
        <end position="520"/>
    </location>
</feature>
<evidence type="ECO:0000313" key="8">
    <source>
        <dbReference type="EMBL" id="KAK0727697.1"/>
    </source>
</evidence>
<evidence type="ECO:0000256" key="1">
    <source>
        <dbReference type="ARBA" id="ARBA00004141"/>
    </source>
</evidence>
<evidence type="ECO:0000256" key="4">
    <source>
        <dbReference type="ARBA" id="ARBA00023136"/>
    </source>
</evidence>
<dbReference type="RefSeq" id="XP_060300552.1">
    <property type="nucleotide sequence ID" value="XM_060437123.1"/>
</dbReference>
<feature type="transmembrane region" description="Helical" evidence="6">
    <location>
        <begin position="562"/>
        <end position="584"/>
    </location>
</feature>
<evidence type="ECO:0000259" key="7">
    <source>
        <dbReference type="PROSITE" id="PS50850"/>
    </source>
</evidence>
<keyword evidence="3 6" id="KW-1133">Transmembrane helix</keyword>
<feature type="transmembrane region" description="Helical" evidence="6">
    <location>
        <begin position="467"/>
        <end position="487"/>
    </location>
</feature>
<sequence>PITTKHQQTTSDGLVILDPQPEPCTPNDPLNWPRWRRDSALAALSLFALVGGGMTPVLAAGFPEVASTFHTSVPRTALTTGMFMLGLGTGCAFTSGPAAALFGKRPVYLGGAALFCVASAWCAASRSFASLLAARVVQGVCISPVEALAAATIADLFFLHERAFRIGVYALAMLGGKNLVPLASAAVLERRGWRWVFWIVVIVGALCGVVMFLFLPETFWDREEPPRNLQTVLVEAAAPAPEVVVSQCIGEADEGKDESRTDEKDESRTDETESDQAKASTLETATPAEQSSSAQLASTVSVEDSLAVSTPCLAAGSPLILNVHDPERAATCPPPSQNIYTNRLRHAPQPESFASQLRPWHGRLRPLESWRRVAVRPLVLLTYPAVLWSAAVYACSIGWLVVLSETVGVVYRQRSSYGFGAFDVGLVYMAPFVGGVLGTAVAGRASDALVRAMARRNAGVYEPEFRLVMALPVAVATAAGLMGFGWSAEAGDAWEVPTVFFGLVSFGCALGSTTAITFCVDSYRQFAGEALVTLNFSKDIFHGLVFSMFVTEWVERDGPKTVFLWIGAIQLVLLTTTVPMFLFGKRARQWTEKRKICASIMCSR</sequence>
<dbReference type="Proteomes" id="UP001172101">
    <property type="component" value="Unassembled WGS sequence"/>
</dbReference>
<organism evidence="8 9">
    <name type="scientific">Lasiosphaeria miniovina</name>
    <dbReference type="NCBI Taxonomy" id="1954250"/>
    <lineage>
        <taxon>Eukaryota</taxon>
        <taxon>Fungi</taxon>
        <taxon>Dikarya</taxon>
        <taxon>Ascomycota</taxon>
        <taxon>Pezizomycotina</taxon>
        <taxon>Sordariomycetes</taxon>
        <taxon>Sordariomycetidae</taxon>
        <taxon>Sordariales</taxon>
        <taxon>Lasiosphaeriaceae</taxon>
        <taxon>Lasiosphaeria</taxon>
    </lineage>
</organism>
<dbReference type="Gene3D" id="1.20.1720.10">
    <property type="entry name" value="Multidrug resistance protein D"/>
    <property type="match status" value="1"/>
</dbReference>
<dbReference type="Pfam" id="PF07690">
    <property type="entry name" value="MFS_1"/>
    <property type="match status" value="1"/>
</dbReference>
<comment type="subcellular location">
    <subcellularLocation>
        <location evidence="1">Membrane</location>
        <topology evidence="1">Multi-pass membrane protein</topology>
    </subcellularLocation>
</comment>
<dbReference type="SUPFAM" id="SSF103473">
    <property type="entry name" value="MFS general substrate transporter"/>
    <property type="match status" value="1"/>
</dbReference>
<feature type="transmembrane region" description="Helical" evidence="6">
    <location>
        <begin position="378"/>
        <end position="402"/>
    </location>
</feature>
<feature type="compositionally biased region" description="Basic and acidic residues" evidence="5">
    <location>
        <begin position="257"/>
        <end position="271"/>
    </location>
</feature>
<dbReference type="GO" id="GO:0022857">
    <property type="term" value="F:transmembrane transporter activity"/>
    <property type="evidence" value="ECO:0007669"/>
    <property type="project" value="InterPro"/>
</dbReference>
<feature type="transmembrane region" description="Helical" evidence="6">
    <location>
        <begin position="82"/>
        <end position="102"/>
    </location>
</feature>
<feature type="transmembrane region" description="Helical" evidence="6">
    <location>
        <begin position="109"/>
        <end position="129"/>
    </location>
</feature>
<feature type="domain" description="Major facilitator superfamily (MFS) profile" evidence="7">
    <location>
        <begin position="40"/>
        <end position="604"/>
    </location>
</feature>
<dbReference type="PANTHER" id="PTHR23502:SF4">
    <property type="entry name" value="MAJOR FACILITATOR SUPERFAMILY (MFS) PROFILE DOMAIN-CONTAINING PROTEIN-RELATED"/>
    <property type="match status" value="1"/>
</dbReference>
<keyword evidence="2 6" id="KW-0812">Transmembrane</keyword>
<evidence type="ECO:0000256" key="3">
    <source>
        <dbReference type="ARBA" id="ARBA00022989"/>
    </source>
</evidence>
<protein>
    <submittedName>
        <fullName evidence="8">Major facilitator superfamily domain-containing protein</fullName>
    </submittedName>
</protein>
<name>A0AA40B528_9PEZI</name>
<reference evidence="8" key="1">
    <citation type="submission" date="2023-06" db="EMBL/GenBank/DDBJ databases">
        <title>Genome-scale phylogeny and comparative genomics of the fungal order Sordariales.</title>
        <authorList>
            <consortium name="Lawrence Berkeley National Laboratory"/>
            <person name="Hensen N."/>
            <person name="Bonometti L."/>
            <person name="Westerberg I."/>
            <person name="Brannstrom I.O."/>
            <person name="Guillou S."/>
            <person name="Cros-Aarteil S."/>
            <person name="Calhoun S."/>
            <person name="Haridas S."/>
            <person name="Kuo A."/>
            <person name="Mondo S."/>
            <person name="Pangilinan J."/>
            <person name="Riley R."/>
            <person name="LaButti K."/>
            <person name="Andreopoulos B."/>
            <person name="Lipzen A."/>
            <person name="Chen C."/>
            <person name="Yanf M."/>
            <person name="Daum C."/>
            <person name="Ng V."/>
            <person name="Clum A."/>
            <person name="Steindorff A."/>
            <person name="Ohm R."/>
            <person name="Martin F."/>
            <person name="Silar P."/>
            <person name="Natvig D."/>
            <person name="Lalanne C."/>
            <person name="Gautier V."/>
            <person name="Ament-velasquez S.L."/>
            <person name="Kruys A."/>
            <person name="Hutchinson M.I."/>
            <person name="Powell A.J."/>
            <person name="Barry K."/>
            <person name="Miller A.N."/>
            <person name="Grigoriev I.V."/>
            <person name="Debuchy R."/>
            <person name="Gladieux P."/>
            <person name="Thoren M.H."/>
            <person name="Johannesson H."/>
        </authorList>
    </citation>
    <scope>NUCLEOTIDE SEQUENCE</scope>
    <source>
        <strain evidence="8">SMH2392-1A</strain>
    </source>
</reference>
<feature type="non-terminal residue" evidence="8">
    <location>
        <position position="604"/>
    </location>
</feature>
<proteinExistence type="predicted"/>
<dbReference type="FunFam" id="1.20.1250.20:FF:000396">
    <property type="entry name" value="MFS general substrate transporter"/>
    <property type="match status" value="1"/>
</dbReference>